<dbReference type="GO" id="GO:0044877">
    <property type="term" value="F:protein-containing complex binding"/>
    <property type="evidence" value="ECO:0007669"/>
    <property type="project" value="TreeGrafter"/>
</dbReference>
<dbReference type="InterPro" id="IPR036291">
    <property type="entry name" value="NAD(P)-bd_dom_sf"/>
</dbReference>
<evidence type="ECO:0000313" key="3">
    <source>
        <dbReference type="Proteomes" id="UP000320184"/>
    </source>
</evidence>
<gene>
    <name evidence="2" type="ORF">E6K73_11285</name>
</gene>
<protein>
    <submittedName>
        <fullName evidence="2">NAD-dependent epimerase/dehydratase family protein</fullName>
    </submittedName>
</protein>
<sequence length="310" mass="32805">MVQNLALPSHGGGADPRVRPALPSPVAVTGVLGFVGSHLLPRLLERGARVIALVRPGRDASRLEDRVTEIRRANLDDPGTLAGAFEGAEAVVHLSGLAQVPGLVAALEGAGVRRGVFVSSAGVRTRLESRSADAKRAGEEALRRSSIGYTILRPSMIYGTPADRNLARLLRWLRACPLVPVPGGGATLQQPVHVGDLVAAITNALERPETERKEYDVGGPEALTLRDLIHACAASVGRRAFVLGVPLGPAHGAASLLRRLGLRSPVRPEQILRLTESKAVDISAARRDLGFEPRSFADGIRAEAKLLSPR</sequence>
<dbReference type="Proteomes" id="UP000320184">
    <property type="component" value="Unassembled WGS sequence"/>
</dbReference>
<reference evidence="2 3" key="1">
    <citation type="journal article" date="2019" name="Nat. Microbiol.">
        <title>Mediterranean grassland soil C-N compound turnover is dependent on rainfall and depth, and is mediated by genomically divergent microorganisms.</title>
        <authorList>
            <person name="Diamond S."/>
            <person name="Andeer P.F."/>
            <person name="Li Z."/>
            <person name="Crits-Christoph A."/>
            <person name="Burstein D."/>
            <person name="Anantharaman K."/>
            <person name="Lane K.R."/>
            <person name="Thomas B.C."/>
            <person name="Pan C."/>
            <person name="Northen T.R."/>
            <person name="Banfield J.F."/>
        </authorList>
    </citation>
    <scope>NUCLEOTIDE SEQUENCE [LARGE SCALE GENOMIC DNA]</scope>
    <source>
        <strain evidence="2">WS_3</strain>
    </source>
</reference>
<name>A0A538SBM7_UNCEI</name>
<dbReference type="Pfam" id="PF13460">
    <property type="entry name" value="NAD_binding_10"/>
    <property type="match status" value="1"/>
</dbReference>
<accession>A0A538SBM7</accession>
<dbReference type="SUPFAM" id="SSF51735">
    <property type="entry name" value="NAD(P)-binding Rossmann-fold domains"/>
    <property type="match status" value="1"/>
</dbReference>
<dbReference type="PANTHER" id="PTHR12126:SF11">
    <property type="entry name" value="NADH DEHYDROGENASE [UBIQUINONE] 1 ALPHA SUBCOMPLEX SUBUNIT 9, MITOCHONDRIAL"/>
    <property type="match status" value="1"/>
</dbReference>
<dbReference type="AlphaFoldDB" id="A0A538SBM7"/>
<evidence type="ECO:0000313" key="2">
    <source>
        <dbReference type="EMBL" id="TMQ48767.1"/>
    </source>
</evidence>
<comment type="caution">
    <text evidence="2">The sequence shown here is derived from an EMBL/GenBank/DDBJ whole genome shotgun (WGS) entry which is preliminary data.</text>
</comment>
<organism evidence="2 3">
    <name type="scientific">Eiseniibacteriota bacterium</name>
    <dbReference type="NCBI Taxonomy" id="2212470"/>
    <lineage>
        <taxon>Bacteria</taxon>
        <taxon>Candidatus Eiseniibacteriota</taxon>
    </lineage>
</organism>
<dbReference type="InterPro" id="IPR016040">
    <property type="entry name" value="NAD(P)-bd_dom"/>
</dbReference>
<dbReference type="EMBL" id="VBOT01000134">
    <property type="protein sequence ID" value="TMQ48767.1"/>
    <property type="molecule type" value="Genomic_DNA"/>
</dbReference>
<feature type="domain" description="NAD(P)-binding" evidence="1">
    <location>
        <begin position="33"/>
        <end position="161"/>
    </location>
</feature>
<dbReference type="InterPro" id="IPR051207">
    <property type="entry name" value="ComplexI_NDUFA9_subunit"/>
</dbReference>
<evidence type="ECO:0000259" key="1">
    <source>
        <dbReference type="Pfam" id="PF13460"/>
    </source>
</evidence>
<dbReference type="PANTHER" id="PTHR12126">
    <property type="entry name" value="NADH-UBIQUINONE OXIDOREDUCTASE 39 KDA SUBUNIT-RELATED"/>
    <property type="match status" value="1"/>
</dbReference>
<proteinExistence type="predicted"/>
<dbReference type="Gene3D" id="3.40.50.720">
    <property type="entry name" value="NAD(P)-binding Rossmann-like Domain"/>
    <property type="match status" value="1"/>
</dbReference>